<dbReference type="AlphaFoldDB" id="A0A5B7KEI5"/>
<protein>
    <submittedName>
        <fullName evidence="1">Uncharacterized protein</fullName>
    </submittedName>
</protein>
<name>A0A5B7KEI5_PORTR</name>
<organism evidence="1 2">
    <name type="scientific">Portunus trituberculatus</name>
    <name type="common">Swimming crab</name>
    <name type="synonym">Neptunus trituberculatus</name>
    <dbReference type="NCBI Taxonomy" id="210409"/>
    <lineage>
        <taxon>Eukaryota</taxon>
        <taxon>Metazoa</taxon>
        <taxon>Ecdysozoa</taxon>
        <taxon>Arthropoda</taxon>
        <taxon>Crustacea</taxon>
        <taxon>Multicrustacea</taxon>
        <taxon>Malacostraca</taxon>
        <taxon>Eumalacostraca</taxon>
        <taxon>Eucarida</taxon>
        <taxon>Decapoda</taxon>
        <taxon>Pleocyemata</taxon>
        <taxon>Brachyura</taxon>
        <taxon>Eubrachyura</taxon>
        <taxon>Portunoidea</taxon>
        <taxon>Portunidae</taxon>
        <taxon>Portuninae</taxon>
        <taxon>Portunus</taxon>
    </lineage>
</organism>
<comment type="caution">
    <text evidence="1">The sequence shown here is derived from an EMBL/GenBank/DDBJ whole genome shotgun (WGS) entry which is preliminary data.</text>
</comment>
<proteinExistence type="predicted"/>
<reference evidence="1 2" key="1">
    <citation type="submission" date="2019-05" db="EMBL/GenBank/DDBJ databases">
        <title>Another draft genome of Portunus trituberculatus and its Hox gene families provides insights of decapod evolution.</title>
        <authorList>
            <person name="Jeong J.-H."/>
            <person name="Song I."/>
            <person name="Kim S."/>
            <person name="Choi T."/>
            <person name="Kim D."/>
            <person name="Ryu S."/>
            <person name="Kim W."/>
        </authorList>
    </citation>
    <scope>NUCLEOTIDE SEQUENCE [LARGE SCALE GENOMIC DNA]</scope>
    <source>
        <tissue evidence="1">Muscle</tissue>
    </source>
</reference>
<evidence type="ECO:0000313" key="2">
    <source>
        <dbReference type="Proteomes" id="UP000324222"/>
    </source>
</evidence>
<dbReference type="Proteomes" id="UP000324222">
    <property type="component" value="Unassembled WGS sequence"/>
</dbReference>
<gene>
    <name evidence="1" type="ORF">E2C01_100802</name>
</gene>
<dbReference type="EMBL" id="VSRR010144291">
    <property type="protein sequence ID" value="MPD05077.1"/>
    <property type="molecule type" value="Genomic_DNA"/>
</dbReference>
<evidence type="ECO:0000313" key="1">
    <source>
        <dbReference type="EMBL" id="MPD05077.1"/>
    </source>
</evidence>
<keyword evidence="2" id="KW-1185">Reference proteome</keyword>
<sequence>MVCKSQGVPVLKGVKILKTVAINLVTFIDPS</sequence>
<accession>A0A5B7KEI5</accession>